<comment type="similarity">
    <text evidence="2">Belongs to the TUBGCP family.</text>
</comment>
<dbReference type="Pfam" id="PF17681">
    <property type="entry name" value="GCP_N_terminal"/>
    <property type="match status" value="1"/>
</dbReference>
<name>A0A409VQT3_9AGAR</name>
<feature type="region of interest" description="Disordered" evidence="6">
    <location>
        <begin position="495"/>
        <end position="553"/>
    </location>
</feature>
<evidence type="ECO:0000256" key="6">
    <source>
        <dbReference type="SAM" id="MobiDB-lite"/>
    </source>
</evidence>
<dbReference type="EMBL" id="NHYE01005592">
    <property type="protein sequence ID" value="PPQ68598.1"/>
    <property type="molecule type" value="Genomic_DNA"/>
</dbReference>
<dbReference type="InterPro" id="IPR042241">
    <property type="entry name" value="GCP_C_sf"/>
</dbReference>
<proteinExistence type="inferred from homology"/>
<dbReference type="OrthoDB" id="66546at2759"/>
<keyword evidence="4" id="KW-0493">Microtubule</keyword>
<dbReference type="CDD" id="cd22572">
    <property type="entry name" value="GCP5_NTD"/>
    <property type="match status" value="1"/>
</dbReference>
<evidence type="ECO:0000313" key="12">
    <source>
        <dbReference type="Proteomes" id="UP000284706"/>
    </source>
</evidence>
<evidence type="ECO:0000256" key="8">
    <source>
        <dbReference type="SAM" id="SignalP"/>
    </source>
</evidence>
<feature type="transmembrane region" description="Helical" evidence="7">
    <location>
        <begin position="391"/>
        <end position="415"/>
    </location>
</feature>
<keyword evidence="7" id="KW-0812">Transmembrane</keyword>
<accession>A0A409VQT3</accession>
<dbReference type="STRING" id="231916.A0A409VQT3"/>
<feature type="transmembrane region" description="Helical" evidence="7">
    <location>
        <begin position="211"/>
        <end position="229"/>
    </location>
</feature>
<keyword evidence="7" id="KW-0472">Membrane</keyword>
<dbReference type="Gene3D" id="1.20.120.1900">
    <property type="entry name" value="Gamma-tubulin complex, C-terminal domain"/>
    <property type="match status" value="1"/>
</dbReference>
<keyword evidence="7" id="KW-1133">Transmembrane helix</keyword>
<feature type="domain" description="Gamma tubulin complex component protein N-terminal" evidence="10">
    <location>
        <begin position="865"/>
        <end position="1216"/>
    </location>
</feature>
<feature type="region of interest" description="Disordered" evidence="6">
    <location>
        <begin position="1531"/>
        <end position="1553"/>
    </location>
</feature>
<feature type="transmembrane region" description="Helical" evidence="7">
    <location>
        <begin position="436"/>
        <end position="458"/>
    </location>
</feature>
<feature type="transmembrane region" description="Helical" evidence="7">
    <location>
        <begin position="359"/>
        <end position="379"/>
    </location>
</feature>
<dbReference type="GO" id="GO:0043015">
    <property type="term" value="F:gamma-tubulin binding"/>
    <property type="evidence" value="ECO:0007669"/>
    <property type="project" value="InterPro"/>
</dbReference>
<feature type="chain" id="PRO_5019160265" description="Gamma tubulin complex component C-terminal domain-containing protein" evidence="8">
    <location>
        <begin position="18"/>
        <end position="1622"/>
    </location>
</feature>
<dbReference type="Pfam" id="PF04130">
    <property type="entry name" value="GCP_C_terminal"/>
    <property type="match status" value="1"/>
</dbReference>
<evidence type="ECO:0000256" key="4">
    <source>
        <dbReference type="ARBA" id="ARBA00022701"/>
    </source>
</evidence>
<dbReference type="GO" id="GO:0005816">
    <property type="term" value="C:spindle pole body"/>
    <property type="evidence" value="ECO:0007669"/>
    <property type="project" value="UniProtKB-ARBA"/>
</dbReference>
<feature type="compositionally biased region" description="Polar residues" evidence="6">
    <location>
        <begin position="520"/>
        <end position="537"/>
    </location>
</feature>
<keyword evidence="3" id="KW-0963">Cytoplasm</keyword>
<evidence type="ECO:0000256" key="5">
    <source>
        <dbReference type="ARBA" id="ARBA00023212"/>
    </source>
</evidence>
<feature type="domain" description="Gamma tubulin complex component C-terminal" evidence="9">
    <location>
        <begin position="1263"/>
        <end position="1486"/>
    </location>
</feature>
<evidence type="ECO:0000256" key="2">
    <source>
        <dbReference type="ARBA" id="ARBA00010337"/>
    </source>
</evidence>
<evidence type="ECO:0000259" key="9">
    <source>
        <dbReference type="Pfam" id="PF04130"/>
    </source>
</evidence>
<dbReference type="Proteomes" id="UP000284706">
    <property type="component" value="Unassembled WGS sequence"/>
</dbReference>
<keyword evidence="5" id="KW-0206">Cytoskeleton</keyword>
<evidence type="ECO:0000313" key="11">
    <source>
        <dbReference type="EMBL" id="PPQ68598.1"/>
    </source>
</evidence>
<dbReference type="PANTHER" id="PTHR35043">
    <property type="entry name" value="TRANSCRIPTION FACTOR DOMAIN-CONTAINING PROTEIN"/>
    <property type="match status" value="1"/>
</dbReference>
<dbReference type="GO" id="GO:0005874">
    <property type="term" value="C:microtubule"/>
    <property type="evidence" value="ECO:0007669"/>
    <property type="project" value="UniProtKB-KW"/>
</dbReference>
<evidence type="ECO:0000259" key="10">
    <source>
        <dbReference type="Pfam" id="PF17681"/>
    </source>
</evidence>
<dbReference type="InterPro" id="IPR059169">
    <property type="entry name" value="GCP5_N_ext"/>
</dbReference>
<comment type="subcellular location">
    <subcellularLocation>
        <location evidence="1">Cytoplasm</location>
        <location evidence="1">Cytoskeleton</location>
    </subcellularLocation>
</comment>
<keyword evidence="12" id="KW-1185">Reference proteome</keyword>
<evidence type="ECO:0000256" key="7">
    <source>
        <dbReference type="SAM" id="Phobius"/>
    </source>
</evidence>
<feature type="compositionally biased region" description="Acidic residues" evidence="6">
    <location>
        <begin position="1534"/>
        <end position="1547"/>
    </location>
</feature>
<evidence type="ECO:0000256" key="1">
    <source>
        <dbReference type="ARBA" id="ARBA00004245"/>
    </source>
</evidence>
<evidence type="ECO:0000256" key="3">
    <source>
        <dbReference type="ARBA" id="ARBA00022490"/>
    </source>
</evidence>
<organism evidence="11 12">
    <name type="scientific">Gymnopilus dilepis</name>
    <dbReference type="NCBI Taxonomy" id="231916"/>
    <lineage>
        <taxon>Eukaryota</taxon>
        <taxon>Fungi</taxon>
        <taxon>Dikarya</taxon>
        <taxon>Basidiomycota</taxon>
        <taxon>Agaricomycotina</taxon>
        <taxon>Agaricomycetes</taxon>
        <taxon>Agaricomycetidae</taxon>
        <taxon>Agaricales</taxon>
        <taxon>Agaricineae</taxon>
        <taxon>Hymenogastraceae</taxon>
        <taxon>Gymnopilus</taxon>
    </lineage>
</organism>
<reference evidence="11 12" key="1">
    <citation type="journal article" date="2018" name="Evol. Lett.">
        <title>Horizontal gene cluster transfer increased hallucinogenic mushroom diversity.</title>
        <authorList>
            <person name="Reynolds H.T."/>
            <person name="Vijayakumar V."/>
            <person name="Gluck-Thaler E."/>
            <person name="Korotkin H.B."/>
            <person name="Matheny P.B."/>
            <person name="Slot J.C."/>
        </authorList>
    </citation>
    <scope>NUCLEOTIDE SEQUENCE [LARGE SCALE GENOMIC DNA]</scope>
    <source>
        <strain evidence="11 12">SRW20</strain>
    </source>
</reference>
<dbReference type="PANTHER" id="PTHR35043:SF7">
    <property type="entry name" value="TRANSCRIPTION FACTOR DOMAIN-CONTAINING PROTEIN"/>
    <property type="match status" value="1"/>
</dbReference>
<sequence length="1622" mass="182027">MLLVILSIYVFQSSIHAYPVLPSPSLDTSFRQASAPPDPSYCTCPNQRSTWDILWSCVATIFACSWVAVHPNVPAPEEAWQKTTLRRLELMFWSLVTPEMMIFWAMRQWFGARHLARVWKKKGWTTTHGYFLEMGGFMLYDKDRPLGVLFPEMLKELYEQGKIDFPIITAEEIRDRSKADALAKTIAVGQTTWFVAQCAARSFEGLEVTELELITVGLALLSGFMYFLWWNKPLDVKLGVPVYLLDTPREKAKDVEIEDVVLFPDRVPVLQQFRFMSFKTGQFVLRIPRRIKAGGITWAIHAAYALKFYPIHGIKLAVKRLADMAKWPLLPPTTPESQTRVGTFYAAPAANKVFNKIRYFAVTSSLATAFGAIQVVGWSRLAFPSHFEMQLWTVSSVIITIIPFSILFSTLLVIVSDNVDRKHQKPVSRLLRWLGAILGILTMLIFPVYVVARLVLLFEAFGGLRSLPPRALDAVAWTSIIPHIYPNATKMASSSNSNLSVKGHPPRPLSSLSSRPSSRNTIQRPASSIGTRPTSSASLRPGSRFSRPSSRQARSRLIPICQTLATQVTGLKEDGTNEDPDGERFRESVDYVLKHVENTVVNKGSASVDMGVVDKRISGLALKARINTQDVFAEALTSAYQRLKSHIEEREADLDQEIKTSHIPDHLQFLLALNKPPTDVTLMKAQTYLETIANPPPPPPSLTWADILAEDPFEGEHWEGVDLPGSKQGISRREGVEEWDSSPSLSPLSDDDDFDLDKGDVSFSSARYQESSDSSPPRSPSPPLPRTAGVRYPYEDRKVFEELRAKQYWRDDWHTDANVHPEFDIGDPSTLGPTLSRVLAQASGFRDAYAMLKPEHYIDEDDMTREILMALQGNRNIVLTWRDGSFKVAPNAPRLIHLSLASQESILSSLAQTASTLQNLRRFSAAVFSRSNSGKPGDRRAASSRTCEAFADAIDGAVREFDAWCASREESMCRASLGLDEEPLVVSLLSTERAIRDQYESTFEVLLEIVMRVFNIKPEESFAEFDQNIQLRQPSVLTAFLLDTLFSSVRQHMERGETVTSNALMRVFVRTAEPVWSMVGNWLKNGMGLGLGVGNGGKPGMTGELDDEFFIESSGIGVGMMGMGLLDPEFWKEGYALREGLSSSDETGPDDAGSVFMASGSRRRAIPLFLEHVADMVLSSGKAVGLMRALGNPLEENVPNRWKSFAELVSTEEQDVNDEKKKTAGLFSVSVDTLSRLIYDELLPQCQASGAQLSKVLVDDCALWKHLDAIEDLFLMRRGDAMSHFVDVVFAKMDSPQSWADFHFLNTAFNDVVEGNMNAGTKEWINPSLVRFSYRGGKDKDKTIKRTVKAVDGLGLEYAAPFPLTYIFQPKTIQVYNEVFVLLVQIRRAKRVLERILVRDDSERDKTLRQEFKAFYAMRSRLSWFTKYVHPPSLPEIYVLTQLFEHALSTLLNFLTTYVIHAEVLRFHEAFPKAGSLDEMIQLHDDHEGFMAFAGDSTATLDVSRQSISIKRHRSRRQRRQRRNIIGFSQSLQMDEDSSDDDDEDFEPEHLDRAAEPSLSISVTSTSIAGEEDFFTRMERMSSELDSLVRFIRRGVESLAGGTSDAASAFGVLAFSLEDWDI</sequence>
<feature type="region of interest" description="Disordered" evidence="6">
    <location>
        <begin position="716"/>
        <end position="790"/>
    </location>
</feature>
<feature type="signal peptide" evidence="8">
    <location>
        <begin position="1"/>
        <end position="17"/>
    </location>
</feature>
<dbReference type="InterPro" id="IPR041470">
    <property type="entry name" value="GCP_N"/>
</dbReference>
<feature type="compositionally biased region" description="Low complexity" evidence="6">
    <location>
        <begin position="538"/>
        <end position="551"/>
    </location>
</feature>
<keyword evidence="8" id="KW-0732">Signal</keyword>
<dbReference type="GO" id="GO:0007020">
    <property type="term" value="P:microtubule nucleation"/>
    <property type="evidence" value="ECO:0007669"/>
    <property type="project" value="UniProtKB-ARBA"/>
</dbReference>
<evidence type="ECO:0008006" key="13">
    <source>
        <dbReference type="Google" id="ProtNLM"/>
    </source>
</evidence>
<comment type="caution">
    <text evidence="11">The sequence shown here is derived from an EMBL/GenBank/DDBJ whole genome shotgun (WGS) entry which is preliminary data.</text>
</comment>
<dbReference type="InterPro" id="IPR040457">
    <property type="entry name" value="GCP_C"/>
</dbReference>
<protein>
    <recommendedName>
        <fullName evidence="13">Gamma tubulin complex component C-terminal domain-containing protein</fullName>
    </recommendedName>
</protein>
<dbReference type="GO" id="GO:0000930">
    <property type="term" value="C:gamma-tubulin complex"/>
    <property type="evidence" value="ECO:0007669"/>
    <property type="project" value="UniProtKB-ARBA"/>
</dbReference>
<gene>
    <name evidence="11" type="ORF">CVT26_003387</name>
</gene>
<feature type="compositionally biased region" description="Low complexity" evidence="6">
    <location>
        <begin position="509"/>
        <end position="519"/>
    </location>
</feature>
<dbReference type="InParanoid" id="A0A409VQT3"/>